<dbReference type="InterPro" id="IPR015889">
    <property type="entry name" value="Intradiol_dOase_core"/>
</dbReference>
<dbReference type="Pfam" id="PF00775">
    <property type="entry name" value="Dioxygenase_C"/>
    <property type="match status" value="1"/>
</dbReference>
<dbReference type="GO" id="GO:0018578">
    <property type="term" value="F:protocatechuate 3,4-dioxygenase activity"/>
    <property type="evidence" value="ECO:0007669"/>
    <property type="project" value="UniProtKB-EC"/>
</dbReference>
<evidence type="ECO:0000313" key="6">
    <source>
        <dbReference type="Proteomes" id="UP001379533"/>
    </source>
</evidence>
<gene>
    <name evidence="5" type="primary">pcaH</name>
    <name evidence="5" type="ORF">LZC95_41815</name>
</gene>
<dbReference type="InterPro" id="IPR050770">
    <property type="entry name" value="Intradiol_RC_Dioxygenase"/>
</dbReference>
<dbReference type="EC" id="1.13.11.3" evidence="5"/>
<feature type="domain" description="Intradiol ring-cleavage dioxygenases" evidence="4">
    <location>
        <begin position="73"/>
        <end position="101"/>
    </location>
</feature>
<reference evidence="5 6" key="1">
    <citation type="submission" date="2021-12" db="EMBL/GenBank/DDBJ databases">
        <title>Discovery of the Pendulisporaceae a myxobacterial family with distinct sporulation behavior and unique specialized metabolism.</title>
        <authorList>
            <person name="Garcia R."/>
            <person name="Popoff A."/>
            <person name="Bader C.D."/>
            <person name="Loehr J."/>
            <person name="Walesch S."/>
            <person name="Walt C."/>
            <person name="Boldt J."/>
            <person name="Bunk B."/>
            <person name="Haeckl F.J.F.P.J."/>
            <person name="Gunesch A.P."/>
            <person name="Birkelbach J."/>
            <person name="Nuebel U."/>
            <person name="Pietschmann T."/>
            <person name="Bach T."/>
            <person name="Mueller R."/>
        </authorList>
    </citation>
    <scope>NUCLEOTIDE SEQUENCE [LARGE SCALE GENOMIC DNA]</scope>
    <source>
        <strain evidence="5 6">MSr12523</strain>
    </source>
</reference>
<dbReference type="RefSeq" id="WP_394843575.1">
    <property type="nucleotide sequence ID" value="NZ_CP089982.1"/>
</dbReference>
<evidence type="ECO:0000259" key="4">
    <source>
        <dbReference type="PROSITE" id="PS00083"/>
    </source>
</evidence>
<comment type="similarity">
    <text evidence="1">Belongs to the intradiol ring-cleavage dioxygenase family.</text>
</comment>
<organism evidence="5 6">
    <name type="scientific">Pendulispora brunnea</name>
    <dbReference type="NCBI Taxonomy" id="2905690"/>
    <lineage>
        <taxon>Bacteria</taxon>
        <taxon>Pseudomonadati</taxon>
        <taxon>Myxococcota</taxon>
        <taxon>Myxococcia</taxon>
        <taxon>Myxococcales</taxon>
        <taxon>Sorangiineae</taxon>
        <taxon>Pendulisporaceae</taxon>
        <taxon>Pendulispora</taxon>
    </lineage>
</organism>
<evidence type="ECO:0000256" key="2">
    <source>
        <dbReference type="ARBA" id="ARBA00022964"/>
    </source>
</evidence>
<dbReference type="InterPro" id="IPR000627">
    <property type="entry name" value="Intradiol_dOase_C"/>
</dbReference>
<accession>A0ABZ2K9C5</accession>
<name>A0ABZ2K9C5_9BACT</name>
<dbReference type="PROSITE" id="PS00083">
    <property type="entry name" value="INTRADIOL_DIOXYGENAS"/>
    <property type="match status" value="1"/>
</dbReference>
<evidence type="ECO:0000256" key="3">
    <source>
        <dbReference type="ARBA" id="ARBA00023002"/>
    </source>
</evidence>
<dbReference type="NCBIfam" id="TIGR02422">
    <property type="entry name" value="protocat_beta"/>
    <property type="match status" value="1"/>
</dbReference>
<protein>
    <submittedName>
        <fullName evidence="5">Protocatechuate 3,4-dioxygenase subunit beta</fullName>
        <ecNumber evidence="5">1.13.11.3</ecNumber>
    </submittedName>
</protein>
<dbReference type="Pfam" id="PF12391">
    <property type="entry name" value="PCDO_beta_N"/>
    <property type="match status" value="1"/>
</dbReference>
<dbReference type="EMBL" id="CP089982">
    <property type="protein sequence ID" value="WXA92976.1"/>
    <property type="molecule type" value="Genomic_DNA"/>
</dbReference>
<keyword evidence="6" id="KW-1185">Reference proteome</keyword>
<dbReference type="SUPFAM" id="SSF49482">
    <property type="entry name" value="Aromatic compound dioxygenase"/>
    <property type="match status" value="1"/>
</dbReference>
<evidence type="ECO:0000313" key="5">
    <source>
        <dbReference type="EMBL" id="WXA92976.1"/>
    </source>
</evidence>
<dbReference type="InterPro" id="IPR024756">
    <property type="entry name" value="PCDO_beta_N"/>
</dbReference>
<dbReference type="PANTHER" id="PTHR33711">
    <property type="entry name" value="DIOXYGENASE, PUTATIVE (AFU_ORTHOLOGUE AFUA_2G02910)-RELATED"/>
    <property type="match status" value="1"/>
</dbReference>
<dbReference type="Proteomes" id="UP001379533">
    <property type="component" value="Chromosome"/>
</dbReference>
<dbReference type="Gene3D" id="2.60.130.10">
    <property type="entry name" value="Aromatic compound dioxygenase"/>
    <property type="match status" value="1"/>
</dbReference>
<dbReference type="PANTHER" id="PTHR33711:SF10">
    <property type="entry name" value="INTRADIOL RING-CLEAVAGE DIOXYGENASES DOMAIN-CONTAINING PROTEIN"/>
    <property type="match status" value="1"/>
</dbReference>
<dbReference type="InterPro" id="IPR012785">
    <property type="entry name" value="Protocat_dOase_b"/>
</dbReference>
<keyword evidence="3 5" id="KW-0560">Oxidoreductase</keyword>
<evidence type="ECO:0000256" key="1">
    <source>
        <dbReference type="ARBA" id="ARBA00007825"/>
    </source>
</evidence>
<proteinExistence type="inferred from homology"/>
<keyword evidence="2" id="KW-0223">Dioxygenase</keyword>
<sequence>MNYRPHTVGSQPEYLHEAYQSTRKRSPLQPLVRLPPGCTEASGPVFSPQHTPPIADMSKTADGREAAGQRIVVAGRVTDEDGRPVANTMIELWQANAAGRYDHPGDTHDAPLDPNFPGLGRVFTDHDGCYRFMSIKPGAYPWRNHHNAWRPNHIHFSLFGPGCASRLITQMYFPGDPLLALDPIYNSIPDTEARRRLISTFDIELTLPNYALGYRFDLVLRGARATPFEGA</sequence>